<dbReference type="AlphaFoldDB" id="A0A174IX07"/>
<name>A0A174IX07_9CLOT</name>
<organism evidence="2 3">
    <name type="scientific">Clostridium disporicum</name>
    <dbReference type="NCBI Taxonomy" id="84024"/>
    <lineage>
        <taxon>Bacteria</taxon>
        <taxon>Bacillati</taxon>
        <taxon>Bacillota</taxon>
        <taxon>Clostridia</taxon>
        <taxon>Eubacteriales</taxon>
        <taxon>Clostridiaceae</taxon>
        <taxon>Clostridium</taxon>
    </lineage>
</organism>
<dbReference type="EMBL" id="CYZV01000077">
    <property type="protein sequence ID" value="CUO89399.1"/>
    <property type="molecule type" value="Genomic_DNA"/>
</dbReference>
<dbReference type="InterPro" id="IPR025668">
    <property type="entry name" value="Tnp_DDE_dom"/>
</dbReference>
<protein>
    <submittedName>
        <fullName evidence="2">Transposase</fullName>
    </submittedName>
</protein>
<dbReference type="Proteomes" id="UP000095558">
    <property type="component" value="Unassembled WGS sequence"/>
</dbReference>
<sequence length="101" mass="11911">MEARTKKFETSKRFNRQRKEDLERIITNEGILLRMNRSLQAEGSFAQVKHDMNFRRFMCCGQKNVLAESILLAMAHNANKLHNKIQYNRTGKHLFELKEAS</sequence>
<evidence type="ECO:0000313" key="2">
    <source>
        <dbReference type="EMBL" id="CUO89399.1"/>
    </source>
</evidence>
<gene>
    <name evidence="2" type="ORF">ERS852470_03653</name>
</gene>
<evidence type="ECO:0000313" key="3">
    <source>
        <dbReference type="Proteomes" id="UP000095558"/>
    </source>
</evidence>
<proteinExistence type="predicted"/>
<feature type="domain" description="Transposase DDE" evidence="1">
    <location>
        <begin position="5"/>
        <end position="82"/>
    </location>
</feature>
<dbReference type="Pfam" id="PF13751">
    <property type="entry name" value="DDE_Tnp_1_6"/>
    <property type="match status" value="1"/>
</dbReference>
<accession>A0A174IX07</accession>
<evidence type="ECO:0000259" key="1">
    <source>
        <dbReference type="Pfam" id="PF13751"/>
    </source>
</evidence>
<reference evidence="2 3" key="1">
    <citation type="submission" date="2015-09" db="EMBL/GenBank/DDBJ databases">
        <authorList>
            <consortium name="Pathogen Informatics"/>
        </authorList>
    </citation>
    <scope>NUCLEOTIDE SEQUENCE [LARGE SCALE GENOMIC DNA]</scope>
    <source>
        <strain evidence="2 3">2789STDY5834855</strain>
    </source>
</reference>